<evidence type="ECO:0000313" key="14">
    <source>
        <dbReference type="Proteomes" id="UP001338125"/>
    </source>
</evidence>
<reference evidence="13 14" key="1">
    <citation type="submission" date="2024-01" db="EMBL/GenBank/DDBJ databases">
        <title>Complete genome of Cladobotryum mycophilum ATHUM6906.</title>
        <authorList>
            <person name="Christinaki A.C."/>
            <person name="Myridakis A.I."/>
            <person name="Kouvelis V.N."/>
        </authorList>
    </citation>
    <scope>NUCLEOTIDE SEQUENCE [LARGE SCALE GENOMIC DNA]</scope>
    <source>
        <strain evidence="13 14">ATHUM6906</strain>
    </source>
</reference>
<evidence type="ECO:0000256" key="1">
    <source>
        <dbReference type="ARBA" id="ARBA00005179"/>
    </source>
</evidence>
<keyword evidence="4" id="KW-0808">Transferase</keyword>
<dbReference type="SUPFAM" id="SSF53335">
    <property type="entry name" value="S-adenosyl-L-methionine-dependent methyltransferases"/>
    <property type="match status" value="1"/>
</dbReference>
<dbReference type="Gene3D" id="3.10.129.110">
    <property type="entry name" value="Polyketide synthase dehydratase"/>
    <property type="match status" value="1"/>
</dbReference>
<dbReference type="InterPro" id="IPR050091">
    <property type="entry name" value="PKS_NRPS_Biosynth_Enz"/>
</dbReference>
<dbReference type="SUPFAM" id="SSF47336">
    <property type="entry name" value="ACP-like"/>
    <property type="match status" value="1"/>
</dbReference>
<dbReference type="InterPro" id="IPR009081">
    <property type="entry name" value="PP-bd_ACP"/>
</dbReference>
<dbReference type="Pfam" id="PF00109">
    <property type="entry name" value="ketoacyl-synt"/>
    <property type="match status" value="1"/>
</dbReference>
<dbReference type="CDD" id="cd00833">
    <property type="entry name" value="PKS"/>
    <property type="match status" value="1"/>
</dbReference>
<dbReference type="Pfam" id="PF08242">
    <property type="entry name" value="Methyltransf_12"/>
    <property type="match status" value="1"/>
</dbReference>
<feature type="domain" description="PKS/mFAS DH" evidence="12">
    <location>
        <begin position="947"/>
        <end position="1258"/>
    </location>
</feature>
<evidence type="ECO:0000256" key="4">
    <source>
        <dbReference type="ARBA" id="ARBA00022679"/>
    </source>
</evidence>
<dbReference type="SMART" id="SM00825">
    <property type="entry name" value="PKS_KS"/>
    <property type="match status" value="1"/>
</dbReference>
<feature type="domain" description="Carrier" evidence="10">
    <location>
        <begin position="2440"/>
        <end position="2517"/>
    </location>
</feature>
<sequence length="2532" mass="277155">MTGPSASASSSAANSHRLDAAVMEPIAVIGAACRFSGNASSQDGLWQLLSKNMTSWGSNARGRFRLESFWHPHAQLSGSVNSRGLHLLQQDPAVFDNDFFGISGLEAKAIDPNQRLMLEVAYETFENAGISLEGLEGSNTGVVCAVPYIDYDQIQGRDPEVSPRYRFTGTGPSILANRVSYFFDLKGPSMSVDTACSSTLVALHEACRALRAGDADQILVGGSNLILDPDKLTNISSMQFLSPHGRCYSFDSRASGYGRGEGVAGVLLKPLTAAIRDGDTIRAVIRGSATGSDGRTHGITMPSPTAQYETIRRAYQSAGLDPRDTLYVEAHGTGTNAGDDCEIKAFTNAFCKDRPNKLLIGSVKANLGHTEGVAGLAGLIKTILMLEKGLIAPNPLFSSANPNLELEARGIQVPTKIMKWPEGSVRRVSINGTGYGGVNAHVIVEAWPKANHIGGFEHGFPMNGITPNAYSKERSNVFVWSHQREDGLVKMASTWKRFIMASRAGKQHLSLDDMAFTLGSRRSHLGHRAAIIASDLQELLDGINKIELGSIRPVKAFSNAKLCFVFTGQGAQWARMGVELMSVYTVFSQSLHRSEVELLRQGATWRLTEELKKPEEASRINTAELAQPCCTAVQIALVDLLASWDVHPDMVCGHSSGEIAAAYAAGALTAEEAVKTAYFRGQAVCALKKGVPHMQGGMLAVGLSESDVREYLVNHQDAVKVACINSPSSVTLSGDVAAIDQLIRVFNSARIFNRKLAVDVAYHSHHMAYVEAYYRASIHGLKPQKIYPQVRMVSSVTGKEVQGQELDSAYWTRNLLNPVRFSDALAGLLRPKGKSVTAQSIVMLEIGPHAALKGPANQTIKSLSISQPIHYTSCLKRGESAKSTSLLLATELHTHGVTVDLNRVNNPENMFRKVLANLPSYNWHHENVHWNESRRSAVYRTRKFPRHELLGNATTDSISAEPSWRVYVKLSEMPWVSGHCIDGQIVFAASGFVSMIIEAMKRHCLTTSRPWRRKVVQLKDVIIERPLLIQNDEFGAEVFTLLRPYSHSSRQSNTMWQEFRIFSVSKRNESTEHCRGLIAVSDSVRKLTMTSHLDNVVDDEANPWNQLAIQKMYKDLHSVGNEYSGCFASLSKVAARAWGTKCELVVPDVKLTMPSQHQQQHCLHPTTLEACVQACLPGLQAADCMDGAQVVTGFDEIYVSTDIDLKPGQTLAVTTKTAPYGLRHHAGDFVVKDLGKEARPIIRVKGIKYSSLGTYGTRSATSAAYAEEPLCHQMEWLMDPFASPKLSVERYCKEGLIEDNQQFRKLCDPFCQSVINRTLSQLTPEDEEGITGHLQMYLKWMRSHHVPDAEPIDLSIEESMRALGAPGEMLVTHSDSLADILRGKMQSVCLFEGDLHYSLYVEDQCLKRCYLQLAKYLRLVQFKVPNLRILEIGGGTASMAVSLLETMYGNQQEYPNVKWTYVFTDAVTSLIPEAQARLKKFESFMDFKRLDIERCPSQQGFELASFDIIVTSNVVHMTRSVKGTLANLKRLLKPGGQIAMVELTEPSLRWGLLGGGLPGWWLGAEDGRGSFPLLNKTQWDDALSQSGFSGVSLEMKDYDAEEQHEASLIISHAVNSNTQTPPKEVVIIAGGSDGVIATELRDRLQAQYPELDVSVQPLSGAARPNAAYIFMLEMSWDFLLTPSGCDWSSVRDVICRAQAVLWVTKGAALTCTEPQRALITGLGRTLRSEKPGLKFYTLDLDPGCSQQVETVSHITQVYEQFLGSNASPHSSSEWEIAIRDGCVMVPRLLDNKAVNHWVEDTFSKHHPRETKNINPNRSLGLRIHSAGMLDSLYWVDHPTHSQPPTASQIKVRVDNISLNFKDVMTAMGQLEGQSTLLIEGSGTVLEVGDTTKSSFSAGDKVCFFAPEGLATVSNIDVNHASLVPKGMSMETAASIPVAYATALYALRDVGRLGQGDSVLIHSGAGAVGQAAIAIAQFLGVEDIFVTAGSEERRKFVREKFGIPANRILSSRNLDFGDQILELNGGRGVDVVLNSLSGDTLAASLGALASFGRFVEIGKKDILTNGRLEMKYFEKNISFSAVDLTLVAKDRSKMMSKLLRTCVKLVQERTLDMLEPITSAPAAEAEKQFRAMQAGNHIGKLILKMNSSQTLKVQPPKPKQATLREDGSYLVVGSSRGLHKDVVKYLAKLGAKRTILLSRSGAEETGMEQFTKDVQALGSELVILRGSIRDKSLLQRLKEASNDMPIRGVIQGVMPQQSMLMEFTTRLQWYQNNTALGTLDLFAEIGKDLDFFLLLGSAAAVIGTHGQGNYCASNTFQDAFARYQASLGCPVRAIDVGLVQDEDVSFENSDLLAKLSSHGLQPHSKEELFSVLNYAIQNPVAETTAQAQILCGTRRTVTEGSSPDAKFSHLWAGSTPDITKTSDNSDIDVQSALQKASTSTAAVEATYTSMKQKLARLLAISPKEVQPDRSVASYGVDSLISVELRNWITGHLRSHVQTLELMSSMDMMQLAEVVAKRSRFVPVGTFPGASGKG</sequence>
<proteinExistence type="predicted"/>
<dbReference type="Pfam" id="PF00107">
    <property type="entry name" value="ADH_zinc_N"/>
    <property type="match status" value="1"/>
</dbReference>
<dbReference type="InterPro" id="IPR014043">
    <property type="entry name" value="Acyl_transferase_dom"/>
</dbReference>
<keyword evidence="7" id="KW-0511">Multifunctional enzyme</keyword>
<dbReference type="SMART" id="SM00823">
    <property type="entry name" value="PKS_PP"/>
    <property type="match status" value="1"/>
</dbReference>
<dbReference type="Pfam" id="PF08659">
    <property type="entry name" value="KR"/>
    <property type="match status" value="1"/>
</dbReference>
<dbReference type="InterPro" id="IPR014031">
    <property type="entry name" value="Ketoacyl_synth_C"/>
</dbReference>
<dbReference type="SMART" id="SM00826">
    <property type="entry name" value="PKS_DH"/>
    <property type="match status" value="1"/>
</dbReference>
<dbReference type="InterPro" id="IPR056501">
    <property type="entry name" value="NAD-bd_HRPKS_sdrA"/>
</dbReference>
<dbReference type="InterPro" id="IPR049551">
    <property type="entry name" value="PKS_DH_C"/>
</dbReference>
<evidence type="ECO:0000259" key="12">
    <source>
        <dbReference type="PROSITE" id="PS52019"/>
    </source>
</evidence>
<comment type="caution">
    <text evidence="9">Lacks conserved residue(s) required for the propagation of feature annotation.</text>
</comment>
<dbReference type="Gene3D" id="3.40.366.10">
    <property type="entry name" value="Malonyl-Coenzyme A Acyl Carrier Protein, domain 2"/>
    <property type="match status" value="1"/>
</dbReference>
<dbReference type="InterPro" id="IPR016039">
    <property type="entry name" value="Thiolase-like"/>
</dbReference>
<dbReference type="SUPFAM" id="SSF50129">
    <property type="entry name" value="GroES-like"/>
    <property type="match status" value="1"/>
</dbReference>
<dbReference type="Pfam" id="PF14765">
    <property type="entry name" value="PS-DH"/>
    <property type="match status" value="1"/>
</dbReference>
<dbReference type="PROSITE" id="PS00012">
    <property type="entry name" value="PHOSPHOPANTETHEINE"/>
    <property type="match status" value="1"/>
</dbReference>
<dbReference type="InterPro" id="IPR014030">
    <property type="entry name" value="Ketoacyl_synth_N"/>
</dbReference>
<keyword evidence="8" id="KW-0012">Acyltransferase</keyword>
<dbReference type="InterPro" id="IPR018201">
    <property type="entry name" value="Ketoacyl_synth_AS"/>
</dbReference>
<gene>
    <name evidence="13" type="ORF">PT974_07198</name>
</gene>
<evidence type="ECO:0000259" key="11">
    <source>
        <dbReference type="PROSITE" id="PS52004"/>
    </source>
</evidence>
<dbReference type="InterPro" id="IPR036736">
    <property type="entry name" value="ACP-like_sf"/>
</dbReference>
<accession>A0ABR0SNK7</accession>
<keyword evidence="14" id="KW-1185">Reference proteome</keyword>
<feature type="domain" description="Ketosynthase family 3 (KS3)" evidence="11">
    <location>
        <begin position="23"/>
        <end position="446"/>
    </location>
</feature>
<protein>
    <submittedName>
        <fullName evidence="13">Highly reducing polyketide synthase cm3B</fullName>
    </submittedName>
</protein>
<evidence type="ECO:0000256" key="6">
    <source>
        <dbReference type="ARBA" id="ARBA00023002"/>
    </source>
</evidence>
<evidence type="ECO:0000256" key="9">
    <source>
        <dbReference type="PROSITE-ProRule" id="PRU01363"/>
    </source>
</evidence>
<dbReference type="Gene3D" id="1.10.1200.10">
    <property type="entry name" value="ACP-like"/>
    <property type="match status" value="1"/>
</dbReference>
<comment type="pathway">
    <text evidence="1">Secondary metabolite biosynthesis.</text>
</comment>
<dbReference type="EMBL" id="JAVFKD010000012">
    <property type="protein sequence ID" value="KAK5993761.1"/>
    <property type="molecule type" value="Genomic_DNA"/>
</dbReference>
<dbReference type="InterPro" id="IPR006162">
    <property type="entry name" value="Ppantetheine_attach_site"/>
</dbReference>
<feature type="region of interest" description="N-terminal hotdog fold" evidence="9">
    <location>
        <begin position="947"/>
        <end position="1085"/>
    </location>
</feature>
<dbReference type="InterPro" id="IPR001227">
    <property type="entry name" value="Ac_transferase_dom_sf"/>
</dbReference>
<dbReference type="Proteomes" id="UP001338125">
    <property type="component" value="Unassembled WGS sequence"/>
</dbReference>
<dbReference type="InterPro" id="IPR011032">
    <property type="entry name" value="GroES-like_sf"/>
</dbReference>
<dbReference type="Pfam" id="PF16197">
    <property type="entry name" value="KAsynt_C_assoc"/>
    <property type="match status" value="1"/>
</dbReference>
<keyword evidence="3" id="KW-0597">Phosphoprotein</keyword>
<dbReference type="InterPro" id="IPR020843">
    <property type="entry name" value="ER"/>
</dbReference>
<dbReference type="InterPro" id="IPR020807">
    <property type="entry name" value="PKS_DH"/>
</dbReference>
<evidence type="ECO:0000313" key="13">
    <source>
        <dbReference type="EMBL" id="KAK5993761.1"/>
    </source>
</evidence>
<dbReference type="Pfam" id="PF21089">
    <property type="entry name" value="PKS_DH_N"/>
    <property type="match status" value="1"/>
</dbReference>
<dbReference type="InterPro" id="IPR049900">
    <property type="entry name" value="PKS_mFAS_DH"/>
</dbReference>
<dbReference type="InterPro" id="IPR020841">
    <property type="entry name" value="PKS_Beta-ketoAc_synthase_dom"/>
</dbReference>
<dbReference type="InterPro" id="IPR020806">
    <property type="entry name" value="PKS_PP-bd"/>
</dbReference>
<organism evidence="13 14">
    <name type="scientific">Cladobotryum mycophilum</name>
    <dbReference type="NCBI Taxonomy" id="491253"/>
    <lineage>
        <taxon>Eukaryota</taxon>
        <taxon>Fungi</taxon>
        <taxon>Dikarya</taxon>
        <taxon>Ascomycota</taxon>
        <taxon>Pezizomycotina</taxon>
        <taxon>Sordariomycetes</taxon>
        <taxon>Hypocreomycetidae</taxon>
        <taxon>Hypocreales</taxon>
        <taxon>Hypocreaceae</taxon>
        <taxon>Cladobotryum</taxon>
    </lineage>
</organism>
<evidence type="ECO:0000256" key="2">
    <source>
        <dbReference type="ARBA" id="ARBA00022450"/>
    </source>
</evidence>
<dbReference type="SUPFAM" id="SSF51735">
    <property type="entry name" value="NAD(P)-binding Rossmann-fold domains"/>
    <property type="match status" value="3"/>
</dbReference>
<dbReference type="PANTHER" id="PTHR43775:SF29">
    <property type="entry name" value="ASPERFURANONE POLYKETIDE SYNTHASE AFOG-RELATED"/>
    <property type="match status" value="1"/>
</dbReference>
<keyword evidence="2" id="KW-0596">Phosphopantetheine</keyword>
<dbReference type="Gene3D" id="3.30.70.3290">
    <property type="match status" value="1"/>
</dbReference>
<keyword evidence="6" id="KW-0560">Oxidoreductase</keyword>
<dbReference type="SMART" id="SM00822">
    <property type="entry name" value="PKS_KR"/>
    <property type="match status" value="1"/>
</dbReference>
<evidence type="ECO:0000256" key="7">
    <source>
        <dbReference type="ARBA" id="ARBA00023268"/>
    </source>
</evidence>
<dbReference type="InterPro" id="IPR013217">
    <property type="entry name" value="Methyltransf_12"/>
</dbReference>
<evidence type="ECO:0000256" key="5">
    <source>
        <dbReference type="ARBA" id="ARBA00022857"/>
    </source>
</evidence>
<dbReference type="InterPro" id="IPR016036">
    <property type="entry name" value="Malonyl_transacylase_ACP-bd"/>
</dbReference>
<dbReference type="Pfam" id="PF23114">
    <property type="entry name" value="NAD-bd_HRPKS_sdrA"/>
    <property type="match status" value="1"/>
</dbReference>
<dbReference type="Gene3D" id="3.90.180.10">
    <property type="entry name" value="Medium-chain alcohol dehydrogenases, catalytic domain"/>
    <property type="match status" value="1"/>
</dbReference>
<evidence type="ECO:0000256" key="3">
    <source>
        <dbReference type="ARBA" id="ARBA00022553"/>
    </source>
</evidence>
<comment type="caution">
    <text evidence="13">The sequence shown here is derived from an EMBL/GenBank/DDBJ whole genome shotgun (WGS) entry which is preliminary data.</text>
</comment>
<name>A0ABR0SNK7_9HYPO</name>
<evidence type="ECO:0000259" key="10">
    <source>
        <dbReference type="PROSITE" id="PS50075"/>
    </source>
</evidence>
<evidence type="ECO:0000256" key="8">
    <source>
        <dbReference type="ARBA" id="ARBA00023315"/>
    </source>
</evidence>
<dbReference type="InterPro" id="IPR042104">
    <property type="entry name" value="PKS_dehydratase_sf"/>
</dbReference>
<dbReference type="PROSITE" id="PS50075">
    <property type="entry name" value="CARRIER"/>
    <property type="match status" value="1"/>
</dbReference>
<dbReference type="PROSITE" id="PS52019">
    <property type="entry name" value="PKS_MFAS_DH"/>
    <property type="match status" value="1"/>
</dbReference>
<dbReference type="InterPro" id="IPR013968">
    <property type="entry name" value="PKS_KR"/>
</dbReference>
<dbReference type="InterPro" id="IPR036291">
    <property type="entry name" value="NAD(P)-bd_dom_sf"/>
</dbReference>
<dbReference type="InterPro" id="IPR049552">
    <property type="entry name" value="PKS_DH_N"/>
</dbReference>
<dbReference type="SUPFAM" id="SSF55048">
    <property type="entry name" value="Probable ACP-binding domain of malonyl-CoA ACP transacylase"/>
    <property type="match status" value="1"/>
</dbReference>
<dbReference type="Pfam" id="PF23297">
    <property type="entry name" value="ACP_SdgA_C"/>
    <property type="match status" value="1"/>
</dbReference>
<dbReference type="Pfam" id="PF02801">
    <property type="entry name" value="Ketoacyl-synt_C"/>
    <property type="match status" value="1"/>
</dbReference>
<dbReference type="PROSITE" id="PS00606">
    <property type="entry name" value="KS3_1"/>
    <property type="match status" value="1"/>
</dbReference>
<dbReference type="SUPFAM" id="SSF52151">
    <property type="entry name" value="FabD/lysophospholipase-like"/>
    <property type="match status" value="1"/>
</dbReference>
<dbReference type="Pfam" id="PF00698">
    <property type="entry name" value="Acyl_transf_1"/>
    <property type="match status" value="1"/>
</dbReference>
<dbReference type="InterPro" id="IPR057326">
    <property type="entry name" value="KR_dom"/>
</dbReference>
<dbReference type="SMART" id="SM00827">
    <property type="entry name" value="PKS_AT"/>
    <property type="match status" value="1"/>
</dbReference>
<dbReference type="InterPro" id="IPR029063">
    <property type="entry name" value="SAM-dependent_MTases_sf"/>
</dbReference>
<dbReference type="CDD" id="cd05195">
    <property type="entry name" value="enoyl_red"/>
    <property type="match status" value="1"/>
</dbReference>
<dbReference type="InterPro" id="IPR032821">
    <property type="entry name" value="PKS_assoc"/>
</dbReference>
<dbReference type="Gene3D" id="3.40.50.150">
    <property type="entry name" value="Vaccinia Virus protein VP39"/>
    <property type="match status" value="1"/>
</dbReference>
<dbReference type="InterPro" id="IPR016035">
    <property type="entry name" value="Acyl_Trfase/lysoPLipase"/>
</dbReference>
<dbReference type="InterPro" id="IPR013149">
    <property type="entry name" value="ADH-like_C"/>
</dbReference>
<dbReference type="PANTHER" id="PTHR43775">
    <property type="entry name" value="FATTY ACID SYNTHASE"/>
    <property type="match status" value="1"/>
</dbReference>
<dbReference type="Gene3D" id="3.40.50.720">
    <property type="entry name" value="NAD(P)-binding Rossmann-like Domain"/>
    <property type="match status" value="2"/>
</dbReference>
<dbReference type="SMART" id="SM00829">
    <property type="entry name" value="PKS_ER"/>
    <property type="match status" value="1"/>
</dbReference>
<dbReference type="PROSITE" id="PS52004">
    <property type="entry name" value="KS3_2"/>
    <property type="match status" value="1"/>
</dbReference>
<dbReference type="SUPFAM" id="SSF53901">
    <property type="entry name" value="Thiolase-like"/>
    <property type="match status" value="1"/>
</dbReference>
<feature type="region of interest" description="C-terminal hotdog fold" evidence="9">
    <location>
        <begin position="1103"/>
        <end position="1258"/>
    </location>
</feature>
<dbReference type="Gene3D" id="3.40.47.10">
    <property type="match status" value="1"/>
</dbReference>
<keyword evidence="5" id="KW-0521">NADP</keyword>